<dbReference type="Proteomes" id="UP000037696">
    <property type="component" value="Unassembled WGS sequence"/>
</dbReference>
<comment type="caution">
    <text evidence="1">The sequence shown here is derived from an EMBL/GenBank/DDBJ whole genome shotgun (WGS) entry which is preliminary data.</text>
</comment>
<protein>
    <submittedName>
        <fullName evidence="1">Uncharacterized protein</fullName>
    </submittedName>
</protein>
<reference evidence="1 2" key="1">
    <citation type="submission" date="2015-08" db="EMBL/GenBank/DDBJ databases">
        <title>Genome sequencing of Penicillium nordicum.</title>
        <authorList>
            <person name="Nguyen H.D."/>
            <person name="Seifert K.A."/>
        </authorList>
    </citation>
    <scope>NUCLEOTIDE SEQUENCE [LARGE SCALE GENOMIC DNA]</scope>
    <source>
        <strain evidence="1 2">DAOMC 185683</strain>
    </source>
</reference>
<evidence type="ECO:0000313" key="1">
    <source>
        <dbReference type="EMBL" id="KOS42055.1"/>
    </source>
</evidence>
<sequence length="76" mass="8899">MFTCLTTLHLFSFLPQCRRYSNQCGHELTDLATYLLSIIINLASSYFTESVFDWPWTPFLAPFKGYFLVQEWPLAP</sequence>
<dbReference type="AlphaFoldDB" id="A0A0M9WER7"/>
<dbReference type="EMBL" id="LHQQ01000115">
    <property type="protein sequence ID" value="KOS42055.1"/>
    <property type="molecule type" value="Genomic_DNA"/>
</dbReference>
<name>A0A0M9WER7_9EURO</name>
<gene>
    <name evidence="1" type="ORF">ACN38_g7067</name>
</gene>
<proteinExistence type="predicted"/>
<accession>A0A0M9WER7</accession>
<keyword evidence="2" id="KW-1185">Reference proteome</keyword>
<evidence type="ECO:0000313" key="2">
    <source>
        <dbReference type="Proteomes" id="UP000037696"/>
    </source>
</evidence>
<organism evidence="1 2">
    <name type="scientific">Penicillium nordicum</name>
    <dbReference type="NCBI Taxonomy" id="229535"/>
    <lineage>
        <taxon>Eukaryota</taxon>
        <taxon>Fungi</taxon>
        <taxon>Dikarya</taxon>
        <taxon>Ascomycota</taxon>
        <taxon>Pezizomycotina</taxon>
        <taxon>Eurotiomycetes</taxon>
        <taxon>Eurotiomycetidae</taxon>
        <taxon>Eurotiales</taxon>
        <taxon>Aspergillaceae</taxon>
        <taxon>Penicillium</taxon>
    </lineage>
</organism>